<reference evidence="3" key="1">
    <citation type="journal article" date="2023" name="Commun. Biol.">
        <title>Genome analysis of Parmales, the sister group of diatoms, reveals the evolutionary specialization of diatoms from phago-mixotrophs to photoautotrophs.</title>
        <authorList>
            <person name="Ban H."/>
            <person name="Sato S."/>
            <person name="Yoshikawa S."/>
            <person name="Yamada K."/>
            <person name="Nakamura Y."/>
            <person name="Ichinomiya M."/>
            <person name="Sato N."/>
            <person name="Blanc-Mathieu R."/>
            <person name="Endo H."/>
            <person name="Kuwata A."/>
            <person name="Ogata H."/>
        </authorList>
    </citation>
    <scope>NUCLEOTIDE SEQUENCE [LARGE SCALE GENOMIC DNA]</scope>
</reference>
<name>A0A9W7G4R1_9STRA</name>
<feature type="region of interest" description="Disordered" evidence="1">
    <location>
        <begin position="113"/>
        <end position="159"/>
    </location>
</feature>
<feature type="region of interest" description="Disordered" evidence="1">
    <location>
        <begin position="279"/>
        <end position="314"/>
    </location>
</feature>
<evidence type="ECO:0000256" key="1">
    <source>
        <dbReference type="SAM" id="MobiDB-lite"/>
    </source>
</evidence>
<evidence type="ECO:0000313" key="2">
    <source>
        <dbReference type="EMBL" id="GMI32408.1"/>
    </source>
</evidence>
<feature type="region of interest" description="Disordered" evidence="1">
    <location>
        <begin position="178"/>
        <end position="245"/>
    </location>
</feature>
<dbReference type="OrthoDB" id="198007at2759"/>
<gene>
    <name evidence="2" type="ORF">TrCOL_g8023</name>
</gene>
<keyword evidence="3" id="KW-1185">Reference proteome</keyword>
<dbReference type="EMBL" id="BRYA01000018">
    <property type="protein sequence ID" value="GMI32408.1"/>
    <property type="molecule type" value="Genomic_DNA"/>
</dbReference>
<accession>A0A9W7G4R1</accession>
<proteinExistence type="predicted"/>
<dbReference type="Proteomes" id="UP001165065">
    <property type="component" value="Unassembled WGS sequence"/>
</dbReference>
<comment type="caution">
    <text evidence="2">The sequence shown here is derived from an EMBL/GenBank/DDBJ whole genome shotgun (WGS) entry which is preliminary data.</text>
</comment>
<protein>
    <recommendedName>
        <fullName evidence="4">Sfi1 spindle body domain-containing protein</fullName>
    </recommendedName>
</protein>
<evidence type="ECO:0000313" key="3">
    <source>
        <dbReference type="Proteomes" id="UP001165065"/>
    </source>
</evidence>
<sequence length="2907" mass="346623">MATEGGPALVNLEIVHNIVSAALESTDSFKRSQTNDFTLHEIIQAASSVFARLNVQPKEQKDYNRLIGTMASDRECPDWREKLKRCSQYAEAFKYTPRPIMLITSSPRLELTTSLMRGRASTPRRKRLVSATKKNPSSKKDAAPSTPATPSSIPIPPITLYSASAPHEKLDVVTVDNARLPDQPQDKPETNSDEDERVKSVSFTPARRPSPVKHKKVPSTFVKSPYKVKSQPTYSQPKAPSRRRIKEMCNPTNFTHLRTCEACRLKAIAANQIPTNFDFQRRSRSLSPTGSANKRDSSKKRSLSPNSTYRPVIPGFDPSPPPIPVYTPMRDILALEKVSRIPSVHRQGWVKAVLHWEKAVLRRIFDCWTALPAIHLVSTLNAVNLYTFNLMKKTFNGLVKYLDDKRRARAQIQEAVTHWWVTFSRSHLRAWFHFVHRPLPVALTDQVEMCFNDCLVLLVAHPLVLLNWCSQFHIGYKLSKRIMAEDADVIRRIMTKYFNTASLVVFKCWVKFARYYKRIRLFAEHNKKKRAIRTYIDFTLRGFRSRFKASQIEQRCNRIISVSYLTRWKVKLRGQMLLRNAAYLFVRSRARVYFLEWKRDVRLCQASDVIKANLATKLAKETLKVWVAQFFQHRAVSVIRKRAADRFLQTLVKPAFDFFKAFRIKMVRFRLDVAARKKMLLFGQWKLHIGDIKAKKARYVVANKFHRIRSFRTFATTALRLSKWNKQMEVLLYKSRLSKCKGYFAFWGQISRRRGWWRNARLKVETFSRSKILAKAFNGLRELTVVAKSLRSEMVKRLRKFSKTRLFSLCFYPWQRYTNRAVLIDHKLSRALAKRKNDTWWSVLRYWRDWVRTRKETRRKGAFLTLRYEERVRNAGFMKYRTVFLWEQVYKEVVRKREELLLERCFRNFLGVMRKLRYGRKRAEALFHRSSSRLKADAFEPWKLWFMRRVRARANGIRVHEQCLALKKKRILKKWKASLGAAIILNNKYKAVRDLLARKTRGEYLQRWSFETKLFSRARVFNERALFHKFFRLWRRYATKRKGKHAAYSRVDIFANRKRKMRLFETLINFTSAAVESRKVLRRSEKWRVEYSLRKGLRKLCERARETNVSGYNEAKALDSFYSSKGKRALQKWSAFLARRKQVRAQKKELKLLLTSRAMKKWSDRTRSSLRMRHIDKMARTHHEEKTKVAFLTTLQILSFGRKTERVNVVAGEEFYDFKCMNHAVVRLKENVKKNVERRNKSKSDKNKGASFFTTRVYSAVWRGWVSYTRYRSLVRKRKRKASLFFLKRVLWTWKAHLKDIEKGRRLGFLALENYQGALMGKCWGGWVRLVNICRLKTSEASRFSDKGLALRSWKKWHEYLRVFQLLRGVLGTADQRLVSKMVREGFRSWVLVAMRDRRFGKLQRALSNTVSKCLLLITLESWKEFRNKSKEVRQLRSKVFSHLLKAVITKWVGFVARQRALMERRLDVEGRLRRALLRRTLGTFLGSFKVERVKKDAAVRRRRAAFIVWKEHLGVVKVEKALIADMLKVFARNSWCKKALCKLYLPELGRSFLALYAYSRHRMRRRVQSERAVALHSRRVVEKMIEGWKEYVRDCRCLRLCDSWRGARMASIGLRRWRENTVKMAEAKILHAIGKAQREEKVKEKFVGRWIEMTRQTVEIKGNMKKSTEWAEWKGKLRGLRTLLHWTRRRLHKKESTLIAMTHAKNTLLGRVVLQWARETGLISRAKTRARAMSAMREKRGANACFDGWKVVTKRFKRLRLMKEVVERRRKRRIAGNELRAWRRKVTSRGNARAFVLLLWGKLVLHRIKVGFKVMQANAQDAIDKEHKAGEFALGRNRKVVVGVVRRWRKLTDEKKLLGRRMWLRMKGIVLVRTFGRWIEWVEERRKGFGLLEIGEGHWEDRVMKEAVLKLRVNAASRKMEAVRLDVGESMWREGKLRVGFDTWFGVKTARKEWRRKKKGAEGMRRRGERRLTEETFLEWGEVARRERRERDVGVMSEMFMMSCLLKRVVKSWRLWVWRRLAVRKLGKRVTEGRERRTAVGVLRLWAGLERERKLGREAEVWRYFRVLRVRFEVWRRTTGIWKEERELVARAHRFFLGKFLGKWRGGMVGRKKERKIRLVKGFGGWRAVVDELMEGRMVANGMYLERRERSMERVMGGWRARVKGWKEGRRRLERGGMWWEKRKVAGGVGVWKAWVQRRKETRRRRREGDELSGRVQMAWGLKRWGEWTRRETLRKRVENMRMRVVGRRGLVVLELVVGGWRDVVERAGRDRFRTKIGHILGEKRRSVVEGKKRRGEGLMKLAAVVQGAGERMMLKAAIGEWRRRGKMLRWREFVFEEWREWTVGERERGVEGRKKAERFNEEKMREKERRMLGAWWNLSLKRRSVRRLGEILRRKVEGKVVKRVLKVWREEGEERALWRIADEWRKGKMMEMGLGGFVKAVTRKRRGLLEVTRRREVAKRLRFVMGRIRVIRCFEGWRLVIRDMLAMRSTMVRKDRGARMVASLIVRMWRRREREAFRGWREWVVREEEEEEEKVTWMRVRWGMRRLKGAWLEGRDKKREEEGMGVAVRWWEERRRREAMEMLWALRTRMRKEREGEGLARRYREKVVKQSSFDLWARWKGVVVACRAFRTSGDVGRLVWSVKRWRDVVRKRRGMKEGGRKMVRAFEGWGIRKWKGVVEGEKRVERAVELMEMALEEGRMREMRGGWGAWRYFVEGGRKREDLVELMWGRNEKRVLGGVWEAWRRKLNGWVRLRAVVGLWRKVVRRRLTLRRSLLEEGLGRLKWWRVKRAWEGLRVGVEVGRKQKGGVEGIVRRRMMKQGMRRWMDGVGRFRKVDRMMEIFEKFRARLEGEDEGGMGEAKGVFRVWKERVKIMREREVEWWNMAVEWERVAVMRKAWFGLELGKI</sequence>
<organism evidence="2 3">
    <name type="scientific">Triparma columacea</name>
    <dbReference type="NCBI Taxonomy" id="722753"/>
    <lineage>
        <taxon>Eukaryota</taxon>
        <taxon>Sar</taxon>
        <taxon>Stramenopiles</taxon>
        <taxon>Ochrophyta</taxon>
        <taxon>Bolidophyceae</taxon>
        <taxon>Parmales</taxon>
        <taxon>Triparmaceae</taxon>
        <taxon>Triparma</taxon>
    </lineage>
</organism>
<evidence type="ECO:0008006" key="4">
    <source>
        <dbReference type="Google" id="ProtNLM"/>
    </source>
</evidence>
<feature type="compositionally biased region" description="Low complexity" evidence="1">
    <location>
        <begin position="143"/>
        <end position="152"/>
    </location>
</feature>